<proteinExistence type="inferred from homology"/>
<name>A0ABR7PY66_9BURK</name>
<dbReference type="PROSITE" id="PS50931">
    <property type="entry name" value="HTH_LYSR"/>
    <property type="match status" value="1"/>
</dbReference>
<dbReference type="Pfam" id="PF00126">
    <property type="entry name" value="HTH_1"/>
    <property type="match status" value="1"/>
</dbReference>
<dbReference type="PANTHER" id="PTHR30537:SF5">
    <property type="entry name" value="HTH-TYPE TRANSCRIPTIONAL ACTIVATOR TTDR-RELATED"/>
    <property type="match status" value="1"/>
</dbReference>
<evidence type="ECO:0000256" key="4">
    <source>
        <dbReference type="ARBA" id="ARBA00023163"/>
    </source>
</evidence>
<dbReference type="InterPro" id="IPR036388">
    <property type="entry name" value="WH-like_DNA-bd_sf"/>
</dbReference>
<reference evidence="6 7" key="1">
    <citation type="submission" date="2019-09" db="EMBL/GenBank/DDBJ databases">
        <title>Paraburkholderia podalyriae sp. nov., A South African Podalyria-associated rhizobium.</title>
        <authorList>
            <person name="Mavima L."/>
            <person name="Beukes C.W."/>
            <person name="Palmer M."/>
            <person name="De Meyer S.E."/>
            <person name="James E.K."/>
            <person name="Maluk M."/>
            <person name="Avontuur J.R."/>
            <person name="Chan W.Y."/>
            <person name="Venter S.N."/>
            <person name="Steenkamp E.T."/>
        </authorList>
    </citation>
    <scope>NUCLEOTIDE SEQUENCE [LARGE SCALE GENOMIC DNA]</scope>
    <source>
        <strain evidence="6 7">WC7.3b</strain>
    </source>
</reference>
<dbReference type="EMBL" id="VZQQ01000049">
    <property type="protein sequence ID" value="MBC8751232.1"/>
    <property type="molecule type" value="Genomic_DNA"/>
</dbReference>
<evidence type="ECO:0000256" key="1">
    <source>
        <dbReference type="ARBA" id="ARBA00009437"/>
    </source>
</evidence>
<dbReference type="InterPro" id="IPR058163">
    <property type="entry name" value="LysR-type_TF_proteobact-type"/>
</dbReference>
<dbReference type="CDD" id="cd08432">
    <property type="entry name" value="PBP2_GcdR_TrpI_HvrB_AmpR_like"/>
    <property type="match status" value="1"/>
</dbReference>
<dbReference type="InterPro" id="IPR005119">
    <property type="entry name" value="LysR_subst-bd"/>
</dbReference>
<dbReference type="Gene3D" id="1.10.10.10">
    <property type="entry name" value="Winged helix-like DNA-binding domain superfamily/Winged helix DNA-binding domain"/>
    <property type="match status" value="1"/>
</dbReference>
<dbReference type="Proteomes" id="UP000736373">
    <property type="component" value="Unassembled WGS sequence"/>
</dbReference>
<dbReference type="SUPFAM" id="SSF53850">
    <property type="entry name" value="Periplasmic binding protein-like II"/>
    <property type="match status" value="1"/>
</dbReference>
<evidence type="ECO:0000313" key="7">
    <source>
        <dbReference type="Proteomes" id="UP000736373"/>
    </source>
</evidence>
<sequence length="310" mass="34921">MPLDSSLLGGLRCFEVAARLLSFTKAAADLSLTQGAVSQHIRHLEDRLGYPLFTRQHRSLALTQKGATLFECTRNAFLSIETTINHLGRSNAPLQINCSPSFALQWLMPRLVEFHRLHADIPVRVKAEFQTLDRQAMLADDIDVAIRFDPGQYETIRAIPILDEYLLPVATPQYLAEHREFAAGRSLKGIELLHDFSPWDGAPEFIEWRTWLETARPEWLGAVAGPQFNLASLAISAALSHQGVAAARTALVYEELEHGRLINIFSRLVPAPARYMLLTEREDDARVAAFSNWLMYECNRFSDARAKLLL</sequence>
<evidence type="ECO:0000256" key="2">
    <source>
        <dbReference type="ARBA" id="ARBA00023015"/>
    </source>
</evidence>
<comment type="caution">
    <text evidence="6">The sequence shown here is derived from an EMBL/GenBank/DDBJ whole genome shotgun (WGS) entry which is preliminary data.</text>
</comment>
<protein>
    <submittedName>
        <fullName evidence="6">LysR family transcriptional regulator</fullName>
    </submittedName>
</protein>
<dbReference type="Pfam" id="PF03466">
    <property type="entry name" value="LysR_substrate"/>
    <property type="match status" value="1"/>
</dbReference>
<dbReference type="PRINTS" id="PR00039">
    <property type="entry name" value="HTHLYSR"/>
</dbReference>
<gene>
    <name evidence="6" type="ORF">F6X42_33160</name>
</gene>
<dbReference type="Gene3D" id="3.40.190.10">
    <property type="entry name" value="Periplasmic binding protein-like II"/>
    <property type="match status" value="2"/>
</dbReference>
<evidence type="ECO:0000259" key="5">
    <source>
        <dbReference type="PROSITE" id="PS50931"/>
    </source>
</evidence>
<dbReference type="PANTHER" id="PTHR30537">
    <property type="entry name" value="HTH-TYPE TRANSCRIPTIONAL REGULATOR"/>
    <property type="match status" value="1"/>
</dbReference>
<evidence type="ECO:0000313" key="6">
    <source>
        <dbReference type="EMBL" id="MBC8751232.1"/>
    </source>
</evidence>
<evidence type="ECO:0000256" key="3">
    <source>
        <dbReference type="ARBA" id="ARBA00023125"/>
    </source>
</evidence>
<keyword evidence="4" id="KW-0804">Transcription</keyword>
<comment type="similarity">
    <text evidence="1">Belongs to the LysR transcriptional regulatory family.</text>
</comment>
<dbReference type="InterPro" id="IPR000847">
    <property type="entry name" value="LysR_HTH_N"/>
</dbReference>
<keyword evidence="2" id="KW-0805">Transcription regulation</keyword>
<accession>A0ABR7PY66</accession>
<keyword evidence="7" id="KW-1185">Reference proteome</keyword>
<keyword evidence="3" id="KW-0238">DNA-binding</keyword>
<dbReference type="InterPro" id="IPR036390">
    <property type="entry name" value="WH_DNA-bd_sf"/>
</dbReference>
<dbReference type="SUPFAM" id="SSF46785">
    <property type="entry name" value="Winged helix' DNA-binding domain"/>
    <property type="match status" value="1"/>
</dbReference>
<organism evidence="6 7">
    <name type="scientific">Paraburkholderia podalyriae</name>
    <dbReference type="NCBI Taxonomy" id="1938811"/>
    <lineage>
        <taxon>Bacteria</taxon>
        <taxon>Pseudomonadati</taxon>
        <taxon>Pseudomonadota</taxon>
        <taxon>Betaproteobacteria</taxon>
        <taxon>Burkholderiales</taxon>
        <taxon>Burkholderiaceae</taxon>
        <taxon>Paraburkholderia</taxon>
    </lineage>
</organism>
<feature type="domain" description="HTH lysR-type" evidence="5">
    <location>
        <begin position="1"/>
        <end position="63"/>
    </location>
</feature>